<keyword evidence="2" id="KW-1185">Reference proteome</keyword>
<comment type="caution">
    <text evidence="1">The sequence shown here is derived from an EMBL/GenBank/DDBJ whole genome shotgun (WGS) entry which is preliminary data.</text>
</comment>
<protein>
    <submittedName>
        <fullName evidence="1">Uncharacterized protein</fullName>
    </submittedName>
</protein>
<evidence type="ECO:0000313" key="2">
    <source>
        <dbReference type="Proteomes" id="UP000821845"/>
    </source>
</evidence>
<proteinExistence type="predicted"/>
<sequence>MVAGELQTEAPAAGPNNMPEFQEPADDNPNMDTSVIEDDAADQDSVELQQPVNDNPNRDTSVTRDDAADQDSVELHQPVNDSPNMDTSVTQYDAADQDLELHQPENGTKEHTSADCSSRACALKRFEDSKRIADLQKCILQLQKQNVKLEEKLDAAMSRCLTLRTLDTPKNCMYYTGLPNVEVFHTLLEYFAQRAKEMVYWGIRQETA</sequence>
<accession>A0ACB7SYD4</accession>
<name>A0ACB7SYD4_HYAAI</name>
<dbReference type="EMBL" id="CM023482">
    <property type="protein sequence ID" value="KAH6937659.1"/>
    <property type="molecule type" value="Genomic_DNA"/>
</dbReference>
<organism evidence="1 2">
    <name type="scientific">Hyalomma asiaticum</name>
    <name type="common">Tick</name>
    <dbReference type="NCBI Taxonomy" id="266040"/>
    <lineage>
        <taxon>Eukaryota</taxon>
        <taxon>Metazoa</taxon>
        <taxon>Ecdysozoa</taxon>
        <taxon>Arthropoda</taxon>
        <taxon>Chelicerata</taxon>
        <taxon>Arachnida</taxon>
        <taxon>Acari</taxon>
        <taxon>Parasitiformes</taxon>
        <taxon>Ixodida</taxon>
        <taxon>Ixodoidea</taxon>
        <taxon>Ixodidae</taxon>
        <taxon>Hyalomminae</taxon>
        <taxon>Hyalomma</taxon>
    </lineage>
</organism>
<reference evidence="1" key="1">
    <citation type="submission" date="2020-05" db="EMBL/GenBank/DDBJ databases">
        <title>Large-scale comparative analyses of tick genomes elucidate their genetic diversity and vector capacities.</title>
        <authorList>
            <person name="Jia N."/>
            <person name="Wang J."/>
            <person name="Shi W."/>
            <person name="Du L."/>
            <person name="Sun Y."/>
            <person name="Zhan W."/>
            <person name="Jiang J."/>
            <person name="Wang Q."/>
            <person name="Zhang B."/>
            <person name="Ji P."/>
            <person name="Sakyi L.B."/>
            <person name="Cui X."/>
            <person name="Yuan T."/>
            <person name="Jiang B."/>
            <person name="Yang W."/>
            <person name="Lam T.T.-Y."/>
            <person name="Chang Q."/>
            <person name="Ding S."/>
            <person name="Wang X."/>
            <person name="Zhu J."/>
            <person name="Ruan X."/>
            <person name="Zhao L."/>
            <person name="Wei J."/>
            <person name="Que T."/>
            <person name="Du C."/>
            <person name="Cheng J."/>
            <person name="Dai P."/>
            <person name="Han X."/>
            <person name="Huang E."/>
            <person name="Gao Y."/>
            <person name="Liu J."/>
            <person name="Shao H."/>
            <person name="Ye R."/>
            <person name="Li L."/>
            <person name="Wei W."/>
            <person name="Wang X."/>
            <person name="Wang C."/>
            <person name="Yang T."/>
            <person name="Huo Q."/>
            <person name="Li W."/>
            <person name="Guo W."/>
            <person name="Chen H."/>
            <person name="Zhou L."/>
            <person name="Ni X."/>
            <person name="Tian J."/>
            <person name="Zhou Y."/>
            <person name="Sheng Y."/>
            <person name="Liu T."/>
            <person name="Pan Y."/>
            <person name="Xia L."/>
            <person name="Li J."/>
            <person name="Zhao F."/>
            <person name="Cao W."/>
        </authorList>
    </citation>
    <scope>NUCLEOTIDE SEQUENCE</scope>
    <source>
        <strain evidence="1">Hyas-2018</strain>
    </source>
</reference>
<evidence type="ECO:0000313" key="1">
    <source>
        <dbReference type="EMBL" id="KAH6937659.1"/>
    </source>
</evidence>
<gene>
    <name evidence="1" type="ORF">HPB50_003554</name>
</gene>
<dbReference type="Proteomes" id="UP000821845">
    <property type="component" value="Chromosome 2"/>
</dbReference>